<evidence type="ECO:0000259" key="4">
    <source>
        <dbReference type="Pfam" id="PF01494"/>
    </source>
</evidence>
<reference evidence="6" key="2">
    <citation type="submission" date="2025-08" db="UniProtKB">
        <authorList>
            <consortium name="RefSeq"/>
        </authorList>
    </citation>
    <scope>IDENTIFICATION</scope>
    <source>
        <tissue evidence="6">Leaf</tissue>
    </source>
</reference>
<proteinExistence type="inferred from homology"/>
<reference evidence="5" key="1">
    <citation type="submission" date="2025-05" db="UniProtKB">
        <authorList>
            <consortium name="RefSeq"/>
        </authorList>
    </citation>
    <scope>NUCLEOTIDE SEQUENCE [LARGE SCALE GENOMIC DNA]</scope>
</reference>
<keyword evidence="2" id="KW-0503">Monooxygenase</keyword>
<dbReference type="Pfam" id="PF01494">
    <property type="entry name" value="FAD_binding_3"/>
    <property type="match status" value="1"/>
</dbReference>
<dbReference type="PANTHER" id="PTHR45934:SF2">
    <property type="entry name" value="MONOOXYGENASE 1"/>
    <property type="match status" value="1"/>
</dbReference>
<name>A0ABM3H1P8_9MYRT</name>
<organism evidence="5 6">
    <name type="scientific">Rhodamnia argentea</name>
    <dbReference type="NCBI Taxonomy" id="178133"/>
    <lineage>
        <taxon>Eukaryota</taxon>
        <taxon>Viridiplantae</taxon>
        <taxon>Streptophyta</taxon>
        <taxon>Embryophyta</taxon>
        <taxon>Tracheophyta</taxon>
        <taxon>Spermatophyta</taxon>
        <taxon>Magnoliopsida</taxon>
        <taxon>eudicotyledons</taxon>
        <taxon>Gunneridae</taxon>
        <taxon>Pentapetalae</taxon>
        <taxon>rosids</taxon>
        <taxon>malvids</taxon>
        <taxon>Myrtales</taxon>
        <taxon>Myrtaceae</taxon>
        <taxon>Myrtoideae</taxon>
        <taxon>Myrteae</taxon>
        <taxon>Australasian group</taxon>
        <taxon>Rhodamnia</taxon>
    </lineage>
</organism>
<sequence length="403" mass="44324">MQAVEERDVVIVGGGICGLATALALHRKGIESLVLESSESLRSSGAAITIRTNGWLALDHLGVGDKIRKNATPLQAYREVGLDSRSGMLIKTEAPLSKGEVRCVKRSELIEALAGDLPDGTIRLGCRVLYVETDPVTSFPVLQLSNGSTLKAKVLIGCDGVNSVVLDYLEMNPTMVSYTSAVRGFTSYPAGHKFDNVFAITKANGVILGWVPVNDNLVYWFITRLWTSQDSTISRDQELIRMLSLQSIQNFPAEMTEMIKRSDKSSLSSMRFRYRAPWDLLYGRFRKGTVTVAGDALHAMSPFIGQGGSASLEDSIVLARCLSKKLSEVTEEGEGSCRRKYEEALANYVEERRMRLLGLSVLSYVLNKLNEGPCTVVKIVCVLILIVFFRDRIAHTAFDCGQL</sequence>
<dbReference type="GeneID" id="115737208"/>
<dbReference type="InterPro" id="IPR044560">
    <property type="entry name" value="MOase"/>
</dbReference>
<evidence type="ECO:0000313" key="6">
    <source>
        <dbReference type="RefSeq" id="XP_048130530.1"/>
    </source>
</evidence>
<dbReference type="PRINTS" id="PR00420">
    <property type="entry name" value="RNGMNOXGNASE"/>
</dbReference>
<keyword evidence="1" id="KW-0560">Oxidoreductase</keyword>
<protein>
    <submittedName>
        <fullName evidence="6">Monooxygenase 1-like</fullName>
    </submittedName>
</protein>
<evidence type="ECO:0000256" key="2">
    <source>
        <dbReference type="ARBA" id="ARBA00023033"/>
    </source>
</evidence>
<accession>A0ABM3H1P8</accession>
<evidence type="ECO:0000313" key="5">
    <source>
        <dbReference type="Proteomes" id="UP000827889"/>
    </source>
</evidence>
<dbReference type="Gene3D" id="3.50.50.60">
    <property type="entry name" value="FAD/NAD(P)-binding domain"/>
    <property type="match status" value="1"/>
</dbReference>
<dbReference type="PANTHER" id="PTHR45934">
    <property type="entry name" value="FAD/NAD(P)-BINDING OXIDOREDUCTASE FAMILY PROTEIN"/>
    <property type="match status" value="1"/>
</dbReference>
<dbReference type="Proteomes" id="UP000827889">
    <property type="component" value="Chromosome 2"/>
</dbReference>
<dbReference type="InterPro" id="IPR036188">
    <property type="entry name" value="FAD/NAD-bd_sf"/>
</dbReference>
<evidence type="ECO:0000256" key="3">
    <source>
        <dbReference type="ARBA" id="ARBA00024018"/>
    </source>
</evidence>
<keyword evidence="5" id="KW-1185">Reference proteome</keyword>
<gene>
    <name evidence="6" type="primary">LOC115737208</name>
</gene>
<evidence type="ECO:0000256" key="1">
    <source>
        <dbReference type="ARBA" id="ARBA00023002"/>
    </source>
</evidence>
<dbReference type="RefSeq" id="XP_048130530.1">
    <property type="nucleotide sequence ID" value="XM_048274573.1"/>
</dbReference>
<comment type="similarity">
    <text evidence="3">Belongs to the 3-hydroxybenzoate 6-hydroxylase family.</text>
</comment>
<feature type="domain" description="FAD-binding" evidence="4">
    <location>
        <begin position="8"/>
        <end position="328"/>
    </location>
</feature>
<dbReference type="SUPFAM" id="SSF51905">
    <property type="entry name" value="FAD/NAD(P)-binding domain"/>
    <property type="match status" value="1"/>
</dbReference>
<dbReference type="InterPro" id="IPR002938">
    <property type="entry name" value="FAD-bd"/>
</dbReference>